<keyword evidence="2" id="KW-1185">Reference proteome</keyword>
<dbReference type="EMBL" id="CP073767">
    <property type="protein sequence ID" value="UWZ58958.1"/>
    <property type="molecule type" value="Genomic_DNA"/>
</dbReference>
<dbReference type="RefSeq" id="WP_033361932.1">
    <property type="nucleotide sequence ID" value="NZ_CP073767.1"/>
</dbReference>
<dbReference type="OrthoDB" id="3535675at2"/>
<organism evidence="1 2">
    <name type="scientific">Dactylosporangium aurantiacum</name>
    <dbReference type="NCBI Taxonomy" id="35754"/>
    <lineage>
        <taxon>Bacteria</taxon>
        <taxon>Bacillati</taxon>
        <taxon>Actinomycetota</taxon>
        <taxon>Actinomycetes</taxon>
        <taxon>Micromonosporales</taxon>
        <taxon>Micromonosporaceae</taxon>
        <taxon>Dactylosporangium</taxon>
    </lineage>
</organism>
<protein>
    <submittedName>
        <fullName evidence="1">Uncharacterized protein</fullName>
    </submittedName>
</protein>
<dbReference type="AlphaFoldDB" id="A0A9Q9MH24"/>
<name>A0A9Q9MH24_9ACTN</name>
<dbReference type="KEGG" id="daur:Daura_24010"/>
<dbReference type="Gene3D" id="2.60.120.260">
    <property type="entry name" value="Galactose-binding domain-like"/>
    <property type="match status" value="1"/>
</dbReference>
<reference evidence="1" key="1">
    <citation type="submission" date="2021-04" db="EMBL/GenBank/DDBJ databases">
        <title>Dactylosporangium aurantiacum NRRL B-8018 full assembly.</title>
        <authorList>
            <person name="Hartkoorn R.C."/>
            <person name="Beaudoing E."/>
            <person name="Hot D."/>
        </authorList>
    </citation>
    <scope>NUCLEOTIDE SEQUENCE</scope>
    <source>
        <strain evidence="1">NRRL B-8018</strain>
    </source>
</reference>
<gene>
    <name evidence="1" type="ORF">Daura_24010</name>
</gene>
<evidence type="ECO:0000313" key="1">
    <source>
        <dbReference type="EMBL" id="UWZ58958.1"/>
    </source>
</evidence>
<evidence type="ECO:0000313" key="2">
    <source>
        <dbReference type="Proteomes" id="UP001058003"/>
    </source>
</evidence>
<sequence length="190" mass="20190">MHRHLRTAIVTVLTVGAILLGTGGRAVASSSWVFDDGFEGSTTAWYGDCEGCGYRCPAYVTCDPAYVSSYAPSAQTGTHSAVIGSTAGTPGAWRSFGRRVRIPADAVLCSMRVAIRSSTNDATVNVEVIGTSSWTYETIRTYHLTNTTYANFSAGSWTPGPRDVTIRLAVLGEGGVGVVYADDFRVACVW</sequence>
<accession>A0A9Q9MH24</accession>
<proteinExistence type="predicted"/>
<dbReference type="Proteomes" id="UP001058003">
    <property type="component" value="Chromosome"/>
</dbReference>